<comment type="similarity">
    <text evidence="1">Belongs to the ABC transporter superfamily.</text>
</comment>
<dbReference type="InterPro" id="IPR017871">
    <property type="entry name" value="ABC_transporter-like_CS"/>
</dbReference>
<dbReference type="Pfam" id="PF08352">
    <property type="entry name" value="oligo_HPY"/>
    <property type="match status" value="1"/>
</dbReference>
<dbReference type="InterPro" id="IPR050319">
    <property type="entry name" value="ABC_transp_ATP-bind"/>
</dbReference>
<dbReference type="SMART" id="SM00382">
    <property type="entry name" value="AAA"/>
    <property type="match status" value="1"/>
</dbReference>
<dbReference type="GO" id="GO:0015833">
    <property type="term" value="P:peptide transport"/>
    <property type="evidence" value="ECO:0007669"/>
    <property type="project" value="InterPro"/>
</dbReference>
<evidence type="ECO:0000256" key="2">
    <source>
        <dbReference type="ARBA" id="ARBA00022448"/>
    </source>
</evidence>
<evidence type="ECO:0000256" key="4">
    <source>
        <dbReference type="ARBA" id="ARBA00022840"/>
    </source>
</evidence>
<dbReference type="PANTHER" id="PTHR43776">
    <property type="entry name" value="TRANSPORT ATP-BINDING PROTEIN"/>
    <property type="match status" value="1"/>
</dbReference>
<dbReference type="PROSITE" id="PS00211">
    <property type="entry name" value="ABC_TRANSPORTER_1"/>
    <property type="match status" value="1"/>
</dbReference>
<dbReference type="CDD" id="cd03257">
    <property type="entry name" value="ABC_NikE_OppD_transporters"/>
    <property type="match status" value="1"/>
</dbReference>
<dbReference type="GO" id="GO:0016887">
    <property type="term" value="F:ATP hydrolysis activity"/>
    <property type="evidence" value="ECO:0007669"/>
    <property type="project" value="InterPro"/>
</dbReference>
<gene>
    <name evidence="6" type="ORF">DES36_12621</name>
</gene>
<name>A0A366HWY6_9FIRM</name>
<dbReference type="Proteomes" id="UP000253490">
    <property type="component" value="Unassembled WGS sequence"/>
</dbReference>
<evidence type="ECO:0000256" key="1">
    <source>
        <dbReference type="ARBA" id="ARBA00005417"/>
    </source>
</evidence>
<evidence type="ECO:0000313" key="7">
    <source>
        <dbReference type="Proteomes" id="UP000253490"/>
    </source>
</evidence>
<dbReference type="NCBIfam" id="TIGR01727">
    <property type="entry name" value="oligo_HPY"/>
    <property type="match status" value="1"/>
</dbReference>
<protein>
    <submittedName>
        <fullName evidence="6">Oligopeptide/dipeptide ABC transporter ATP-binding protein</fullName>
    </submittedName>
</protein>
<dbReference type="Gene3D" id="3.40.50.300">
    <property type="entry name" value="P-loop containing nucleotide triphosphate hydrolases"/>
    <property type="match status" value="1"/>
</dbReference>
<keyword evidence="7" id="KW-1185">Reference proteome</keyword>
<dbReference type="Pfam" id="PF00005">
    <property type="entry name" value="ABC_tran"/>
    <property type="match status" value="1"/>
</dbReference>
<dbReference type="EMBL" id="QNRX01000026">
    <property type="protein sequence ID" value="RBP57949.1"/>
    <property type="molecule type" value="Genomic_DNA"/>
</dbReference>
<dbReference type="PANTHER" id="PTHR43776:SF8">
    <property type="entry name" value="ABC TRANSPORTER, ATP-BINDING PROTEIN"/>
    <property type="match status" value="1"/>
</dbReference>
<keyword evidence="3" id="KW-0547">Nucleotide-binding</keyword>
<dbReference type="InterPro" id="IPR013563">
    <property type="entry name" value="Oligopep_ABC_C"/>
</dbReference>
<evidence type="ECO:0000259" key="5">
    <source>
        <dbReference type="PROSITE" id="PS50893"/>
    </source>
</evidence>
<dbReference type="GO" id="GO:0055085">
    <property type="term" value="P:transmembrane transport"/>
    <property type="evidence" value="ECO:0007669"/>
    <property type="project" value="UniProtKB-ARBA"/>
</dbReference>
<sequence>MSEIILEGRGLTRRYKTDTGQTLTACRGVDLTLHKGKTLGIVGESGCGKSTLLRMVTQLEQPDEGRLFYFGKDITSLKGEELRKNRRHIQMVFQDSSAAFFPRMKVSEAVSEPLRNFKRLSQREVDRQVSKLLELVELPESFSERYPHSMSGGQRQRLGIARALALNPDVLVCDEATSALDVSVQQRIIQLLAEIQRERKLSMIFVCHDLALVQSMSHQIMVMYLGGVVESLPGNQMWERACHPYSKALLGSIFAVDMDFDKPLSRLEGDVPSPLDLPKGCPFHTRCAQCMDRCQQERPALRTIGPDHQVACHLYSNEVKECI</sequence>
<dbReference type="OrthoDB" id="9809450at2"/>
<dbReference type="FunFam" id="3.40.50.300:FF:000016">
    <property type="entry name" value="Oligopeptide ABC transporter ATP-binding component"/>
    <property type="match status" value="1"/>
</dbReference>
<organism evidence="6 7">
    <name type="scientific">Alkalibaculum bacchi</name>
    <dbReference type="NCBI Taxonomy" id="645887"/>
    <lineage>
        <taxon>Bacteria</taxon>
        <taxon>Bacillati</taxon>
        <taxon>Bacillota</taxon>
        <taxon>Clostridia</taxon>
        <taxon>Eubacteriales</taxon>
        <taxon>Eubacteriaceae</taxon>
        <taxon>Alkalibaculum</taxon>
    </lineage>
</organism>
<dbReference type="PROSITE" id="PS50893">
    <property type="entry name" value="ABC_TRANSPORTER_2"/>
    <property type="match status" value="1"/>
</dbReference>
<evidence type="ECO:0000256" key="3">
    <source>
        <dbReference type="ARBA" id="ARBA00022741"/>
    </source>
</evidence>
<dbReference type="AlphaFoldDB" id="A0A366HWY6"/>
<dbReference type="RefSeq" id="WP_113921800.1">
    <property type="nucleotide sequence ID" value="NZ_QNRX01000026.1"/>
</dbReference>
<reference evidence="6 7" key="1">
    <citation type="submission" date="2018-06" db="EMBL/GenBank/DDBJ databases">
        <title>Genomic Encyclopedia of Type Strains, Phase IV (KMG-IV): sequencing the most valuable type-strain genomes for metagenomic binning, comparative biology and taxonomic classification.</title>
        <authorList>
            <person name="Goeker M."/>
        </authorList>
    </citation>
    <scope>NUCLEOTIDE SEQUENCE [LARGE SCALE GENOMIC DNA]</scope>
    <source>
        <strain evidence="6 7">DSM 22112</strain>
    </source>
</reference>
<accession>A0A366HWY6</accession>
<comment type="caution">
    <text evidence="6">The sequence shown here is derived from an EMBL/GenBank/DDBJ whole genome shotgun (WGS) entry which is preliminary data.</text>
</comment>
<keyword evidence="4 6" id="KW-0067">ATP-binding</keyword>
<evidence type="ECO:0000313" key="6">
    <source>
        <dbReference type="EMBL" id="RBP57949.1"/>
    </source>
</evidence>
<keyword evidence="2" id="KW-0813">Transport</keyword>
<dbReference type="InterPro" id="IPR003439">
    <property type="entry name" value="ABC_transporter-like_ATP-bd"/>
</dbReference>
<feature type="domain" description="ABC transporter" evidence="5">
    <location>
        <begin position="6"/>
        <end position="250"/>
    </location>
</feature>
<proteinExistence type="inferred from homology"/>
<dbReference type="SUPFAM" id="SSF52540">
    <property type="entry name" value="P-loop containing nucleoside triphosphate hydrolases"/>
    <property type="match status" value="1"/>
</dbReference>
<dbReference type="GO" id="GO:0005524">
    <property type="term" value="F:ATP binding"/>
    <property type="evidence" value="ECO:0007669"/>
    <property type="project" value="UniProtKB-KW"/>
</dbReference>
<dbReference type="InterPro" id="IPR027417">
    <property type="entry name" value="P-loop_NTPase"/>
</dbReference>
<dbReference type="InterPro" id="IPR003593">
    <property type="entry name" value="AAA+_ATPase"/>
</dbReference>